<dbReference type="AlphaFoldDB" id="A0A1J5PHW9"/>
<reference evidence="1" key="1">
    <citation type="submission" date="2016-10" db="EMBL/GenBank/DDBJ databases">
        <title>Sequence of Gallionella enrichment culture.</title>
        <authorList>
            <person name="Poehlein A."/>
            <person name="Muehling M."/>
            <person name="Daniel R."/>
        </authorList>
    </citation>
    <scope>NUCLEOTIDE SEQUENCE</scope>
</reference>
<protein>
    <submittedName>
        <fullName evidence="1">Uncharacterized protein</fullName>
    </submittedName>
</protein>
<proteinExistence type="predicted"/>
<comment type="caution">
    <text evidence="1">The sequence shown here is derived from an EMBL/GenBank/DDBJ whole genome shotgun (WGS) entry which is preliminary data.</text>
</comment>
<organism evidence="1">
    <name type="scientific">mine drainage metagenome</name>
    <dbReference type="NCBI Taxonomy" id="410659"/>
    <lineage>
        <taxon>unclassified sequences</taxon>
        <taxon>metagenomes</taxon>
        <taxon>ecological metagenomes</taxon>
    </lineage>
</organism>
<evidence type="ECO:0000313" key="1">
    <source>
        <dbReference type="EMBL" id="OIQ63157.1"/>
    </source>
</evidence>
<accession>A0A1J5PHW9</accession>
<gene>
    <name evidence="1" type="ORF">GALL_553030</name>
</gene>
<name>A0A1J5PHW9_9ZZZZ</name>
<dbReference type="EMBL" id="MLJW01009255">
    <property type="protein sequence ID" value="OIQ63157.1"/>
    <property type="molecule type" value="Genomic_DNA"/>
</dbReference>
<sequence length="89" mass="9959">MERYWCLRWLQQENVSHIYASVIKENLVRLEGLPFVTRVPSLPELAAGSQVNLSIDEVDLLDIELNCTFLNKLVPDDDMAAAGADSGLK</sequence>